<reference evidence="2" key="1">
    <citation type="journal article" date="2021" name="PeerJ">
        <title>Extensive microbial diversity within the chicken gut microbiome revealed by metagenomics and culture.</title>
        <authorList>
            <person name="Gilroy R."/>
            <person name="Ravi A."/>
            <person name="Getino M."/>
            <person name="Pursley I."/>
            <person name="Horton D.L."/>
            <person name="Alikhan N.F."/>
            <person name="Baker D."/>
            <person name="Gharbi K."/>
            <person name="Hall N."/>
            <person name="Watson M."/>
            <person name="Adriaenssens E.M."/>
            <person name="Foster-Nyarko E."/>
            <person name="Jarju S."/>
            <person name="Secka A."/>
            <person name="Antonio M."/>
            <person name="Oren A."/>
            <person name="Chaudhuri R.R."/>
            <person name="La Ragione R."/>
            <person name="Hildebrand F."/>
            <person name="Pallen M.J."/>
        </authorList>
    </citation>
    <scope>NUCLEOTIDE SEQUENCE</scope>
    <source>
        <strain evidence="2">USAMLcec3-2134</strain>
    </source>
</reference>
<feature type="chain" id="PRO_5038780778" evidence="1">
    <location>
        <begin position="28"/>
        <end position="82"/>
    </location>
</feature>
<accession>A0A9D2SCW8</accession>
<keyword evidence="1" id="KW-0732">Signal</keyword>
<name>A0A9D2SCW8_9FIRM</name>
<dbReference type="EMBL" id="DWXE01000003">
    <property type="protein sequence ID" value="HJB89992.1"/>
    <property type="molecule type" value="Genomic_DNA"/>
</dbReference>
<sequence>MRRYIKKWMFFLCVRVLVIATGTMVHAETVSFYITITGTGYNQDNVSKRAEKTGGEDLWFINPSHFSQAGGRAAITLSEECS</sequence>
<reference evidence="2" key="2">
    <citation type="submission" date="2021-04" db="EMBL/GenBank/DDBJ databases">
        <authorList>
            <person name="Gilroy R."/>
        </authorList>
    </citation>
    <scope>NUCLEOTIDE SEQUENCE</scope>
    <source>
        <strain evidence="2">USAMLcec3-2134</strain>
    </source>
</reference>
<gene>
    <name evidence="2" type="ORF">H9763_00800</name>
</gene>
<protein>
    <submittedName>
        <fullName evidence="2">Uncharacterized protein</fullName>
    </submittedName>
</protein>
<dbReference type="AlphaFoldDB" id="A0A9D2SCW8"/>
<evidence type="ECO:0000313" key="3">
    <source>
        <dbReference type="Proteomes" id="UP000886883"/>
    </source>
</evidence>
<dbReference type="Proteomes" id="UP000886883">
    <property type="component" value="Unassembled WGS sequence"/>
</dbReference>
<comment type="caution">
    <text evidence="2">The sequence shown here is derived from an EMBL/GenBank/DDBJ whole genome shotgun (WGS) entry which is preliminary data.</text>
</comment>
<evidence type="ECO:0000256" key="1">
    <source>
        <dbReference type="SAM" id="SignalP"/>
    </source>
</evidence>
<organism evidence="2 3">
    <name type="scientific">Candidatus Eisenbergiella merdigallinarum</name>
    <dbReference type="NCBI Taxonomy" id="2838552"/>
    <lineage>
        <taxon>Bacteria</taxon>
        <taxon>Bacillati</taxon>
        <taxon>Bacillota</taxon>
        <taxon>Clostridia</taxon>
        <taxon>Lachnospirales</taxon>
        <taxon>Lachnospiraceae</taxon>
        <taxon>Eisenbergiella</taxon>
    </lineage>
</organism>
<evidence type="ECO:0000313" key="2">
    <source>
        <dbReference type="EMBL" id="HJB89992.1"/>
    </source>
</evidence>
<proteinExistence type="predicted"/>
<feature type="signal peptide" evidence="1">
    <location>
        <begin position="1"/>
        <end position="27"/>
    </location>
</feature>